<dbReference type="InterPro" id="IPR014710">
    <property type="entry name" value="RmlC-like_jellyroll"/>
</dbReference>
<feature type="domain" description="Cyclic nucleotide-binding" evidence="1">
    <location>
        <begin position="15"/>
        <end position="132"/>
    </location>
</feature>
<dbReference type="Gene3D" id="2.60.120.10">
    <property type="entry name" value="Jelly Rolls"/>
    <property type="match status" value="1"/>
</dbReference>
<organism evidence="2 3">
    <name type="scientific">Methylobacterium jeotgali</name>
    <dbReference type="NCBI Taxonomy" id="381630"/>
    <lineage>
        <taxon>Bacteria</taxon>
        <taxon>Pseudomonadati</taxon>
        <taxon>Pseudomonadota</taxon>
        <taxon>Alphaproteobacteria</taxon>
        <taxon>Hyphomicrobiales</taxon>
        <taxon>Methylobacteriaceae</taxon>
        <taxon>Methylobacterium</taxon>
    </lineage>
</organism>
<dbReference type="SUPFAM" id="SSF51206">
    <property type="entry name" value="cAMP-binding domain-like"/>
    <property type="match status" value="1"/>
</dbReference>
<dbReference type="InterPro" id="IPR000595">
    <property type="entry name" value="cNMP-bd_dom"/>
</dbReference>
<dbReference type="RefSeq" id="WP_238275550.1">
    <property type="nucleotide sequence ID" value="NZ_BPQR01000033.1"/>
</dbReference>
<reference evidence="2" key="1">
    <citation type="journal article" date="2021" name="Front. Microbiol.">
        <title>Comprehensive Comparative Genomics and Phenotyping of Methylobacterium Species.</title>
        <authorList>
            <person name="Alessa O."/>
            <person name="Ogura Y."/>
            <person name="Fujitani Y."/>
            <person name="Takami H."/>
            <person name="Hayashi T."/>
            <person name="Sahin N."/>
            <person name="Tani A."/>
        </authorList>
    </citation>
    <scope>NUCLEOTIDE SEQUENCE</scope>
    <source>
        <strain evidence="2">LMG 23639</strain>
    </source>
</reference>
<evidence type="ECO:0000313" key="3">
    <source>
        <dbReference type="Proteomes" id="UP001055102"/>
    </source>
</evidence>
<comment type="caution">
    <text evidence="2">The sequence shown here is derived from an EMBL/GenBank/DDBJ whole genome shotgun (WGS) entry which is preliminary data.</text>
</comment>
<evidence type="ECO:0000313" key="2">
    <source>
        <dbReference type="EMBL" id="GJE06703.1"/>
    </source>
</evidence>
<protein>
    <recommendedName>
        <fullName evidence="1">Cyclic nucleotide-binding domain-containing protein</fullName>
    </recommendedName>
</protein>
<evidence type="ECO:0000259" key="1">
    <source>
        <dbReference type="PROSITE" id="PS50042"/>
    </source>
</evidence>
<proteinExistence type="predicted"/>
<dbReference type="EMBL" id="BPQR01000033">
    <property type="protein sequence ID" value="GJE06703.1"/>
    <property type="molecule type" value="Genomic_DNA"/>
</dbReference>
<accession>A0ABQ4SW50</accession>
<reference evidence="2" key="2">
    <citation type="submission" date="2021-08" db="EMBL/GenBank/DDBJ databases">
        <authorList>
            <person name="Tani A."/>
            <person name="Ola A."/>
            <person name="Ogura Y."/>
            <person name="Katsura K."/>
            <person name="Hayashi T."/>
        </authorList>
    </citation>
    <scope>NUCLEOTIDE SEQUENCE</scope>
    <source>
        <strain evidence="2">LMG 23639</strain>
    </source>
</reference>
<sequence>MGLDDDIAILAAAPLFGSLNRDALRLLCFAADRRSLAAGEVLFERDSPADGGFVVLSGRLSLAPRGAGGPDVEAGRSALIGRHALLVGGRRPTAARAAEPSEVMRITPALMRRVLVEFPEAAAAIRETLAEDLAELNRGLAAAGTRFGAR</sequence>
<gene>
    <name evidence="2" type="ORF">AOPFMNJM_2025</name>
</gene>
<dbReference type="Pfam" id="PF00027">
    <property type="entry name" value="cNMP_binding"/>
    <property type="match status" value="1"/>
</dbReference>
<dbReference type="InterPro" id="IPR018490">
    <property type="entry name" value="cNMP-bd_dom_sf"/>
</dbReference>
<dbReference type="Proteomes" id="UP001055102">
    <property type="component" value="Unassembled WGS sequence"/>
</dbReference>
<dbReference type="PROSITE" id="PS50042">
    <property type="entry name" value="CNMP_BINDING_3"/>
    <property type="match status" value="1"/>
</dbReference>
<name>A0ABQ4SW50_9HYPH</name>
<dbReference type="SMART" id="SM00100">
    <property type="entry name" value="cNMP"/>
    <property type="match status" value="1"/>
</dbReference>
<dbReference type="CDD" id="cd00038">
    <property type="entry name" value="CAP_ED"/>
    <property type="match status" value="1"/>
</dbReference>
<keyword evidence="3" id="KW-1185">Reference proteome</keyword>